<protein>
    <submittedName>
        <fullName evidence="2">Uncharacterized protein</fullName>
    </submittedName>
</protein>
<sequence length="136" mass="16226">MECTIYLALAMIILNFLNNIVVKYVKEFKTYSDSSKNIKYLADADTYISSRINGVKVNNINCENNKIKIEFLNDNNKKQLDIIEKKNDKLYINYKNRKDYILKNIENFNIYDKGNIFYVFIKQKNSKGRIFCYEKE</sequence>
<evidence type="ECO:0000313" key="3">
    <source>
        <dbReference type="Proteomes" id="UP000430345"/>
    </source>
</evidence>
<evidence type="ECO:0000256" key="1">
    <source>
        <dbReference type="SAM" id="Phobius"/>
    </source>
</evidence>
<keyword evidence="3" id="KW-1185">Reference proteome</keyword>
<dbReference type="RefSeq" id="WP_152892355.1">
    <property type="nucleotide sequence ID" value="NZ_WHJC01000528.1"/>
</dbReference>
<keyword evidence="1" id="KW-0812">Transmembrane</keyword>
<dbReference type="EMBL" id="WHJC01000528">
    <property type="protein sequence ID" value="MPQ45241.1"/>
    <property type="molecule type" value="Genomic_DNA"/>
</dbReference>
<dbReference type="AlphaFoldDB" id="A0A6I1MWS3"/>
<name>A0A6I1MWS3_9CLOT</name>
<gene>
    <name evidence="2" type="ORF">GBZ86_16110</name>
</gene>
<comment type="caution">
    <text evidence="2">The sequence shown here is derived from an EMBL/GenBank/DDBJ whole genome shotgun (WGS) entry which is preliminary data.</text>
</comment>
<dbReference type="Proteomes" id="UP000430345">
    <property type="component" value="Unassembled WGS sequence"/>
</dbReference>
<feature type="transmembrane region" description="Helical" evidence="1">
    <location>
        <begin position="6"/>
        <end position="25"/>
    </location>
</feature>
<keyword evidence="1" id="KW-0472">Membrane</keyword>
<organism evidence="2 3">
    <name type="scientific">Clostridium tarantellae</name>
    <dbReference type="NCBI Taxonomy" id="39493"/>
    <lineage>
        <taxon>Bacteria</taxon>
        <taxon>Bacillati</taxon>
        <taxon>Bacillota</taxon>
        <taxon>Clostridia</taxon>
        <taxon>Eubacteriales</taxon>
        <taxon>Clostridiaceae</taxon>
        <taxon>Clostridium</taxon>
    </lineage>
</organism>
<proteinExistence type="predicted"/>
<evidence type="ECO:0000313" key="2">
    <source>
        <dbReference type="EMBL" id="MPQ45241.1"/>
    </source>
</evidence>
<accession>A0A6I1MWS3</accession>
<reference evidence="2 3" key="1">
    <citation type="submission" date="2019-10" db="EMBL/GenBank/DDBJ databases">
        <title>The Genome Sequence of Clostridium tarantellae Isolated from Fish Brain.</title>
        <authorList>
            <person name="Bano L."/>
            <person name="Kiel M."/>
            <person name="Sales G."/>
            <person name="Doxey A.C."/>
            <person name="Mansfield M.J."/>
            <person name="Schiavone M."/>
            <person name="Rossetto O."/>
            <person name="Pirazzini M."/>
            <person name="Dobrindt U."/>
            <person name="Montecucco C."/>
        </authorList>
    </citation>
    <scope>NUCLEOTIDE SEQUENCE [LARGE SCALE GENOMIC DNA]</scope>
    <source>
        <strain evidence="2 3">DSM 3997</strain>
    </source>
</reference>
<keyword evidence="1" id="KW-1133">Transmembrane helix</keyword>